<keyword evidence="5" id="KW-0592">Phosphate transport</keyword>
<name>A0A917HP45_9BACI</name>
<dbReference type="InterPro" id="IPR050811">
    <property type="entry name" value="Phosphate_ABC_transporter"/>
</dbReference>
<comment type="similarity">
    <text evidence="3">Belongs to the PstS family.</text>
</comment>
<dbReference type="PANTHER" id="PTHR30570:SF1">
    <property type="entry name" value="PHOSPHATE-BINDING PROTEIN PSTS"/>
    <property type="match status" value="1"/>
</dbReference>
<feature type="transmembrane region" description="Helical" evidence="9">
    <location>
        <begin position="7"/>
        <end position="26"/>
    </location>
</feature>
<comment type="function">
    <text evidence="1">Part of the ABC transporter complex PstSACB involved in phosphate import.</text>
</comment>
<keyword evidence="12" id="KW-1185">Reference proteome</keyword>
<protein>
    <recommendedName>
        <fullName evidence="10">PBP domain-containing protein</fullName>
    </recommendedName>
</protein>
<feature type="domain" description="PBP" evidence="10">
    <location>
        <begin position="130"/>
        <end position="368"/>
    </location>
</feature>
<dbReference type="RefSeq" id="WP_188456453.1">
    <property type="nucleotide sequence ID" value="NZ_BMFR01000018.1"/>
</dbReference>
<proteinExistence type="inferred from homology"/>
<dbReference type="SUPFAM" id="SSF53850">
    <property type="entry name" value="Periplasmic binding protein-like II"/>
    <property type="match status" value="1"/>
</dbReference>
<feature type="transmembrane region" description="Helical" evidence="9">
    <location>
        <begin position="61"/>
        <end position="79"/>
    </location>
</feature>
<keyword evidence="9" id="KW-0472">Membrane</keyword>
<evidence type="ECO:0000256" key="6">
    <source>
        <dbReference type="ARBA" id="ARBA00022729"/>
    </source>
</evidence>
<comment type="caution">
    <text evidence="11">The sequence shown here is derived from an EMBL/GenBank/DDBJ whole genome shotgun (WGS) entry which is preliminary data.</text>
</comment>
<gene>
    <name evidence="11" type="ORF">GCM10011398_32840</name>
</gene>
<dbReference type="PANTHER" id="PTHR30570">
    <property type="entry name" value="PERIPLASMIC PHOSPHATE BINDING COMPONENT OF PHOSPHATE ABC TRANSPORTER"/>
    <property type="match status" value="1"/>
</dbReference>
<feature type="transmembrane region" description="Helical" evidence="9">
    <location>
        <begin position="32"/>
        <end position="54"/>
    </location>
</feature>
<keyword evidence="5" id="KW-0813">Transport</keyword>
<evidence type="ECO:0000313" key="11">
    <source>
        <dbReference type="EMBL" id="GGG84610.1"/>
    </source>
</evidence>
<accession>A0A917HP45</accession>
<evidence type="ECO:0000259" key="10">
    <source>
        <dbReference type="Pfam" id="PF12849"/>
    </source>
</evidence>
<dbReference type="GO" id="GO:0006817">
    <property type="term" value="P:phosphate ion transport"/>
    <property type="evidence" value="ECO:0007669"/>
    <property type="project" value="UniProtKB-KW"/>
</dbReference>
<dbReference type="AlphaFoldDB" id="A0A917HP45"/>
<organism evidence="11 12">
    <name type="scientific">Virgibacillus oceani</name>
    <dbReference type="NCBI Taxonomy" id="1479511"/>
    <lineage>
        <taxon>Bacteria</taxon>
        <taxon>Bacillati</taxon>
        <taxon>Bacillota</taxon>
        <taxon>Bacilli</taxon>
        <taxon>Bacillales</taxon>
        <taxon>Bacillaceae</taxon>
        <taxon>Virgibacillus</taxon>
    </lineage>
</organism>
<evidence type="ECO:0000313" key="12">
    <source>
        <dbReference type="Proteomes" id="UP000622860"/>
    </source>
</evidence>
<keyword evidence="9" id="KW-1133">Transmembrane helix</keyword>
<sequence length="383" mass="42065">MKIAAMVFLSVSIGIIGLVAAFFALLSGEAGFYVPFILVTAAGLIVVNILVIYGKFKLKKVRIGVLVFAAVVVISLGSYEGYQLYIKSLEVVSTQDVDLTQYRPFADNTKAVSLDEASTFTITDSLPKLDGATALYPVYAAFARAVYPEKEYPLDGSRSEVVSSQTSNAFIRLINGEADIAFIAHPSEEQMNHAEEMGVELTLTPIGREAFVFFVNKDNPVDKLTVDQIQKIYSGGITNWNGVGGDDEEIRAYQRPKGSGSQSALIRFMDGIPLMEPPEEEIVSGMGGIIRETSEYQNRSNAIGFSFRYFSQEMVKDGKIKHVAIDGVLPTKETIQNNTYPIVAEFYAVTANSDNPHVKKFIEWMQSDQGQVIVNKTGYVPVK</sequence>
<dbReference type="EMBL" id="BMFR01000018">
    <property type="protein sequence ID" value="GGG84610.1"/>
    <property type="molecule type" value="Genomic_DNA"/>
</dbReference>
<reference evidence="11" key="2">
    <citation type="submission" date="2020-09" db="EMBL/GenBank/DDBJ databases">
        <authorList>
            <person name="Sun Q."/>
            <person name="Zhou Y."/>
        </authorList>
    </citation>
    <scope>NUCLEOTIDE SEQUENCE</scope>
    <source>
        <strain evidence="11">CGMCC 1.12754</strain>
    </source>
</reference>
<keyword evidence="8" id="KW-0449">Lipoprotein</keyword>
<evidence type="ECO:0000256" key="1">
    <source>
        <dbReference type="ARBA" id="ARBA00002841"/>
    </source>
</evidence>
<dbReference type="Gene3D" id="3.40.190.10">
    <property type="entry name" value="Periplasmic binding protein-like II"/>
    <property type="match status" value="2"/>
</dbReference>
<keyword evidence="7" id="KW-0564">Palmitate</keyword>
<evidence type="ECO:0000256" key="9">
    <source>
        <dbReference type="SAM" id="Phobius"/>
    </source>
</evidence>
<evidence type="ECO:0000256" key="5">
    <source>
        <dbReference type="ARBA" id="ARBA00022592"/>
    </source>
</evidence>
<dbReference type="Pfam" id="PF12849">
    <property type="entry name" value="PBP_like_2"/>
    <property type="match status" value="1"/>
</dbReference>
<evidence type="ECO:0000256" key="2">
    <source>
        <dbReference type="ARBA" id="ARBA00004193"/>
    </source>
</evidence>
<dbReference type="InterPro" id="IPR024370">
    <property type="entry name" value="PBP_domain"/>
</dbReference>
<dbReference type="GO" id="GO:0005886">
    <property type="term" value="C:plasma membrane"/>
    <property type="evidence" value="ECO:0007669"/>
    <property type="project" value="UniProtKB-SubCell"/>
</dbReference>
<keyword evidence="9" id="KW-0812">Transmembrane</keyword>
<keyword evidence="6" id="KW-0732">Signal</keyword>
<comment type="subcellular location">
    <subcellularLocation>
        <location evidence="2">Cell membrane</location>
        <topology evidence="2">Lipid-anchor</topology>
    </subcellularLocation>
</comment>
<comment type="subunit">
    <text evidence="4">The complex is composed of two ATP-binding proteins (PstB), two transmembrane proteins (PstC and PstA) and a solute-binding protein (PstS).</text>
</comment>
<dbReference type="Proteomes" id="UP000622860">
    <property type="component" value="Unassembled WGS sequence"/>
</dbReference>
<evidence type="ECO:0000256" key="4">
    <source>
        <dbReference type="ARBA" id="ARBA00011529"/>
    </source>
</evidence>
<evidence type="ECO:0000256" key="8">
    <source>
        <dbReference type="ARBA" id="ARBA00023288"/>
    </source>
</evidence>
<evidence type="ECO:0000256" key="7">
    <source>
        <dbReference type="ARBA" id="ARBA00023139"/>
    </source>
</evidence>
<evidence type="ECO:0000256" key="3">
    <source>
        <dbReference type="ARBA" id="ARBA00008725"/>
    </source>
</evidence>
<reference evidence="11" key="1">
    <citation type="journal article" date="2014" name="Int. J. Syst. Evol. Microbiol.">
        <title>Complete genome sequence of Corynebacterium casei LMG S-19264T (=DSM 44701T), isolated from a smear-ripened cheese.</title>
        <authorList>
            <consortium name="US DOE Joint Genome Institute (JGI-PGF)"/>
            <person name="Walter F."/>
            <person name="Albersmeier A."/>
            <person name="Kalinowski J."/>
            <person name="Ruckert C."/>
        </authorList>
    </citation>
    <scope>NUCLEOTIDE SEQUENCE</scope>
    <source>
        <strain evidence="11">CGMCC 1.12754</strain>
    </source>
</reference>